<organism evidence="2 3">
    <name type="scientific">Dissostichus mawsoni</name>
    <name type="common">Antarctic cod</name>
    <dbReference type="NCBI Taxonomy" id="36200"/>
    <lineage>
        <taxon>Eukaryota</taxon>
        <taxon>Metazoa</taxon>
        <taxon>Chordata</taxon>
        <taxon>Craniata</taxon>
        <taxon>Vertebrata</taxon>
        <taxon>Euteleostomi</taxon>
        <taxon>Actinopterygii</taxon>
        <taxon>Neopterygii</taxon>
        <taxon>Teleostei</taxon>
        <taxon>Neoteleostei</taxon>
        <taxon>Acanthomorphata</taxon>
        <taxon>Eupercaria</taxon>
        <taxon>Perciformes</taxon>
        <taxon>Notothenioidei</taxon>
        <taxon>Nototheniidae</taxon>
        <taxon>Dissostichus</taxon>
    </lineage>
</organism>
<keyword evidence="3" id="KW-1185">Reference proteome</keyword>
<gene>
    <name evidence="2" type="ORF">F7725_000484</name>
</gene>
<evidence type="ECO:0000256" key="1">
    <source>
        <dbReference type="SAM" id="MobiDB-lite"/>
    </source>
</evidence>
<evidence type="ECO:0000313" key="2">
    <source>
        <dbReference type="EMBL" id="KAF3860229.1"/>
    </source>
</evidence>
<reference evidence="2 3" key="1">
    <citation type="submission" date="2020-03" db="EMBL/GenBank/DDBJ databases">
        <title>Dissostichus mawsoni Genome sequencing and assembly.</title>
        <authorList>
            <person name="Park H."/>
        </authorList>
    </citation>
    <scope>NUCLEOTIDE SEQUENCE [LARGE SCALE GENOMIC DNA]</scope>
    <source>
        <strain evidence="2">DM0001</strain>
        <tissue evidence="2">Muscle</tissue>
    </source>
</reference>
<accession>A0A7J5ZGX2</accession>
<evidence type="ECO:0000313" key="3">
    <source>
        <dbReference type="Proteomes" id="UP000518266"/>
    </source>
</evidence>
<proteinExistence type="predicted"/>
<feature type="compositionally biased region" description="Basic and acidic residues" evidence="1">
    <location>
        <begin position="1"/>
        <end position="13"/>
    </location>
</feature>
<feature type="region of interest" description="Disordered" evidence="1">
    <location>
        <begin position="1"/>
        <end position="30"/>
    </location>
</feature>
<dbReference type="Proteomes" id="UP000518266">
    <property type="component" value="Unassembled WGS sequence"/>
</dbReference>
<sequence length="62" mass="6725">MKEEDKNSLDIHDNPPAPDNFVREDGDTVSDMSHVPPSLLAVPFPGWFKIATAATATQCSVN</sequence>
<dbReference type="AlphaFoldDB" id="A0A7J5ZGX2"/>
<name>A0A7J5ZGX2_DISMA</name>
<dbReference type="EMBL" id="JAAKFY010000002">
    <property type="protein sequence ID" value="KAF3860229.1"/>
    <property type="molecule type" value="Genomic_DNA"/>
</dbReference>
<comment type="caution">
    <text evidence="2">The sequence shown here is derived from an EMBL/GenBank/DDBJ whole genome shotgun (WGS) entry which is preliminary data.</text>
</comment>
<protein>
    <submittedName>
        <fullName evidence="2">Uncharacterized protein</fullName>
    </submittedName>
</protein>